<accession>M8CR55</accession>
<name>M8CR55_AEGTA</name>
<comment type="similarity">
    <text evidence="1">Belongs to the peptidase C48 family.</text>
</comment>
<feature type="compositionally biased region" description="Polar residues" evidence="4">
    <location>
        <begin position="66"/>
        <end position="78"/>
    </location>
</feature>
<keyword evidence="2" id="KW-0645">Protease</keyword>
<protein>
    <recommendedName>
        <fullName evidence="5">Ubiquitin-like protease family profile domain-containing protein</fullName>
    </recommendedName>
</protein>
<dbReference type="GO" id="GO:0008234">
    <property type="term" value="F:cysteine-type peptidase activity"/>
    <property type="evidence" value="ECO:0007669"/>
    <property type="project" value="InterPro"/>
</dbReference>
<feature type="region of interest" description="Disordered" evidence="4">
    <location>
        <begin position="63"/>
        <end position="83"/>
    </location>
</feature>
<reference evidence="6" key="1">
    <citation type="submission" date="2015-06" db="UniProtKB">
        <authorList>
            <consortium name="EnsemblPlants"/>
        </authorList>
    </citation>
    <scope>IDENTIFICATION</scope>
</reference>
<dbReference type="AlphaFoldDB" id="M8CR55"/>
<dbReference type="Gene3D" id="3.40.395.10">
    <property type="entry name" value="Adenoviral Proteinase, Chain A"/>
    <property type="match status" value="1"/>
</dbReference>
<dbReference type="InterPro" id="IPR038765">
    <property type="entry name" value="Papain-like_cys_pep_sf"/>
</dbReference>
<evidence type="ECO:0000256" key="4">
    <source>
        <dbReference type="SAM" id="MobiDB-lite"/>
    </source>
</evidence>
<keyword evidence="3" id="KW-0378">Hydrolase</keyword>
<dbReference type="GO" id="GO:0006508">
    <property type="term" value="P:proteolysis"/>
    <property type="evidence" value="ECO:0007669"/>
    <property type="project" value="UniProtKB-KW"/>
</dbReference>
<evidence type="ECO:0000256" key="2">
    <source>
        <dbReference type="ARBA" id="ARBA00022670"/>
    </source>
</evidence>
<dbReference type="InterPro" id="IPR003653">
    <property type="entry name" value="Peptidase_C48_C"/>
</dbReference>
<dbReference type="Pfam" id="PF02902">
    <property type="entry name" value="Peptidase_C48"/>
    <property type="match status" value="1"/>
</dbReference>
<feature type="domain" description="Ubiquitin-like protease family profile" evidence="5">
    <location>
        <begin position="128"/>
        <end position="175"/>
    </location>
</feature>
<evidence type="ECO:0000313" key="6">
    <source>
        <dbReference type="EnsemblPlants" id="EMT26141"/>
    </source>
</evidence>
<proteinExistence type="inferred from homology"/>
<evidence type="ECO:0000259" key="5">
    <source>
        <dbReference type="Pfam" id="PF02902"/>
    </source>
</evidence>
<feature type="region of interest" description="Disordered" evidence="4">
    <location>
        <begin position="1"/>
        <end position="27"/>
    </location>
</feature>
<evidence type="ECO:0000256" key="3">
    <source>
        <dbReference type="ARBA" id="ARBA00022801"/>
    </source>
</evidence>
<sequence>MVLESDNQTNSDPLPAPPSPTSLPLSLNAELPLNEGNISLDDDKQAENAELPLNEANISLHDDNQTENSELPPNQGNISLDDDKKIEEHETYDYLPQDGTFMTEIVKNYVKHDMVQGLQYHLDILKSENLISPNWKDFDVSKWKIVEQLQQPIQKDSSSCGLFMLKFMEYWTGYALSYPITQELVGGICSYIQSIAYTEILEELSGYLITLYMSTWEDGKLHLPFLKVNIDGYELREQILGHLLTFEDNESEDGMPAGVLDFINCIRMKKLSTICPTAAPKLSRQS</sequence>
<dbReference type="ExpressionAtlas" id="M8CR55">
    <property type="expression patterns" value="baseline"/>
</dbReference>
<evidence type="ECO:0000256" key="1">
    <source>
        <dbReference type="ARBA" id="ARBA00005234"/>
    </source>
</evidence>
<dbReference type="EnsemblPlants" id="EMT26141">
    <property type="protein sequence ID" value="EMT26141"/>
    <property type="gene ID" value="F775_07085"/>
</dbReference>
<organism evidence="6">
    <name type="scientific">Aegilops tauschii</name>
    <name type="common">Tausch's goatgrass</name>
    <name type="synonym">Aegilops squarrosa</name>
    <dbReference type="NCBI Taxonomy" id="37682"/>
    <lineage>
        <taxon>Eukaryota</taxon>
        <taxon>Viridiplantae</taxon>
        <taxon>Streptophyta</taxon>
        <taxon>Embryophyta</taxon>
        <taxon>Tracheophyta</taxon>
        <taxon>Spermatophyta</taxon>
        <taxon>Magnoliopsida</taxon>
        <taxon>Liliopsida</taxon>
        <taxon>Poales</taxon>
        <taxon>Poaceae</taxon>
        <taxon>BOP clade</taxon>
        <taxon>Pooideae</taxon>
        <taxon>Triticodae</taxon>
        <taxon>Triticeae</taxon>
        <taxon>Triticinae</taxon>
        <taxon>Aegilops</taxon>
    </lineage>
</organism>
<dbReference type="SUPFAM" id="SSF54001">
    <property type="entry name" value="Cysteine proteinases"/>
    <property type="match status" value="1"/>
</dbReference>
<feature type="compositionally biased region" description="Polar residues" evidence="4">
    <location>
        <begin position="1"/>
        <end position="10"/>
    </location>
</feature>